<dbReference type="SUPFAM" id="SSF56925">
    <property type="entry name" value="OMPA-like"/>
    <property type="match status" value="1"/>
</dbReference>
<name>A0ABT3PWR6_9BACT</name>
<gene>
    <name evidence="2" type="ORF">LQ318_05225</name>
</gene>
<dbReference type="InterPro" id="IPR011250">
    <property type="entry name" value="OMP/PagP_B-barrel"/>
</dbReference>
<evidence type="ECO:0000256" key="1">
    <source>
        <dbReference type="SAM" id="SignalP"/>
    </source>
</evidence>
<comment type="caution">
    <text evidence="2">The sequence shown here is derived from an EMBL/GenBank/DDBJ whole genome shotgun (WGS) entry which is preliminary data.</text>
</comment>
<evidence type="ECO:0008006" key="4">
    <source>
        <dbReference type="Google" id="ProtNLM"/>
    </source>
</evidence>
<feature type="signal peptide" evidence="1">
    <location>
        <begin position="1"/>
        <end position="23"/>
    </location>
</feature>
<dbReference type="EMBL" id="JAJNDC010000001">
    <property type="protein sequence ID" value="MCW9712304.1"/>
    <property type="molecule type" value="Genomic_DNA"/>
</dbReference>
<sequence length="162" mass="17314">MKIVTKLSILLITLFCISSMAHAQDRPGEGSVGLSASIQHSQTNLQIPIWLTDNVTIAPVFGISHQEDAFTSLNVGVAPRFYQDLGNDFGSYIGARGIIQHTSNDVNDNDETDILLGATGGGEYFLDHHFSLGVEGQLNFFINDGGGSSLSTGAAVIGTYYF</sequence>
<organism evidence="2 3">
    <name type="scientific">Fodinibius salicampi</name>
    <dbReference type="NCBI Taxonomy" id="1920655"/>
    <lineage>
        <taxon>Bacteria</taxon>
        <taxon>Pseudomonadati</taxon>
        <taxon>Balneolota</taxon>
        <taxon>Balneolia</taxon>
        <taxon>Balneolales</taxon>
        <taxon>Balneolaceae</taxon>
        <taxon>Fodinibius</taxon>
    </lineage>
</organism>
<feature type="chain" id="PRO_5046587364" description="Outer membrane protein beta-barrel domain-containing protein" evidence="1">
    <location>
        <begin position="24"/>
        <end position="162"/>
    </location>
</feature>
<reference evidence="2 3" key="1">
    <citation type="submission" date="2021-11" db="EMBL/GenBank/DDBJ databases">
        <title>Aliifidinibius sp. nov., a new bacterium isolated from saline soil.</title>
        <authorList>
            <person name="Galisteo C."/>
            <person name="De La Haba R."/>
            <person name="Sanchez-Porro C."/>
            <person name="Ventosa A."/>
        </authorList>
    </citation>
    <scope>NUCLEOTIDE SEQUENCE [LARGE SCALE GENOMIC DNA]</scope>
    <source>
        <strain evidence="2 3">KACC 190600</strain>
    </source>
</reference>
<dbReference type="RefSeq" id="WP_265788154.1">
    <property type="nucleotide sequence ID" value="NZ_BAABRS010000001.1"/>
</dbReference>
<proteinExistence type="predicted"/>
<dbReference type="Proteomes" id="UP001207337">
    <property type="component" value="Unassembled WGS sequence"/>
</dbReference>
<keyword evidence="3" id="KW-1185">Reference proteome</keyword>
<protein>
    <recommendedName>
        <fullName evidence="4">Outer membrane protein beta-barrel domain-containing protein</fullName>
    </recommendedName>
</protein>
<evidence type="ECO:0000313" key="2">
    <source>
        <dbReference type="EMBL" id="MCW9712304.1"/>
    </source>
</evidence>
<keyword evidence="1" id="KW-0732">Signal</keyword>
<evidence type="ECO:0000313" key="3">
    <source>
        <dbReference type="Proteomes" id="UP001207337"/>
    </source>
</evidence>
<accession>A0ABT3PWR6</accession>